<keyword evidence="9" id="KW-1185">Reference proteome</keyword>
<dbReference type="InterPro" id="IPR018200">
    <property type="entry name" value="USP_CS"/>
</dbReference>
<dbReference type="PANTHER" id="PTHR43982">
    <property type="entry name" value="UBIQUITIN CARBOXYL-TERMINAL HYDROLASE"/>
    <property type="match status" value="1"/>
</dbReference>
<evidence type="ECO:0000313" key="9">
    <source>
        <dbReference type="Proteomes" id="UP001165941"/>
    </source>
</evidence>
<proteinExistence type="predicted"/>
<evidence type="ECO:0000256" key="4">
    <source>
        <dbReference type="ARBA" id="ARBA00022786"/>
    </source>
</evidence>
<evidence type="ECO:0000256" key="5">
    <source>
        <dbReference type="ARBA" id="ARBA00022801"/>
    </source>
</evidence>
<accession>A0ABX0S436</accession>
<comment type="catalytic activity">
    <reaction evidence="1">
        <text>Thiol-dependent hydrolysis of ester, thioester, amide, peptide and isopeptide bonds formed by the C-terminal Gly of ubiquitin (a 76-residue protein attached to proteins as an intracellular targeting signal).</text>
        <dbReference type="EC" id="3.4.19.12"/>
    </reaction>
</comment>
<keyword evidence="4" id="KW-0833">Ubl conjugation pathway</keyword>
<sequence length="287" mass="32592">MSNDFSNDDGVDEGICLESNSGTEKIPKPGLEKNSLIYELFSVMVHSGSAAGGHYYACIKSFSDEQWYSFNDQHVSRITQEDIKKTHGGSSGSRGYYSSAFASSTNAYMLIYRLKDPARNAKFLEVDEYPEHIKNLVQRERELEEQEKRQREIERNTCKMMDLEEVIPMDCCRLVKYDEFHDYLERSYEGEEDTPMGLLLGGVKSTYMFDLLLETRRPDQVFQSYKPGVNQLFCGCSGGPDSLCLQSRRYYGAIYSSQHTSATSSLATRVCLKLLTSRGPSCRCPFA</sequence>
<organism evidence="8 9">
    <name type="scientific">Pontoporia blainvillei</name>
    <name type="common">Franciscana</name>
    <name type="synonym">Delphinus blainvillei</name>
    <dbReference type="NCBI Taxonomy" id="48723"/>
    <lineage>
        <taxon>Eukaryota</taxon>
        <taxon>Metazoa</taxon>
        <taxon>Chordata</taxon>
        <taxon>Craniata</taxon>
        <taxon>Vertebrata</taxon>
        <taxon>Euteleostomi</taxon>
        <taxon>Mammalia</taxon>
        <taxon>Eutheria</taxon>
        <taxon>Laurasiatheria</taxon>
        <taxon>Artiodactyla</taxon>
        <taxon>Whippomorpha</taxon>
        <taxon>Cetacea</taxon>
        <taxon>Odontoceti</taxon>
        <taxon>Pontoporiidae</taxon>
        <taxon>Pontoporia</taxon>
    </lineage>
</organism>
<keyword evidence="6" id="KW-0788">Thiol protease</keyword>
<dbReference type="Pfam" id="PF00443">
    <property type="entry name" value="UCH"/>
    <property type="match status" value="1"/>
</dbReference>
<dbReference type="PANTHER" id="PTHR43982:SF1">
    <property type="entry name" value="UBIQUITIN CARBOXYL-TERMINAL HYDROLASE 14"/>
    <property type="match status" value="1"/>
</dbReference>
<dbReference type="InterPro" id="IPR038765">
    <property type="entry name" value="Papain-like_cys_pep_sf"/>
</dbReference>
<evidence type="ECO:0000256" key="1">
    <source>
        <dbReference type="ARBA" id="ARBA00000707"/>
    </source>
</evidence>
<evidence type="ECO:0000313" key="8">
    <source>
        <dbReference type="EMBL" id="NIG59882.1"/>
    </source>
</evidence>
<reference evidence="8" key="1">
    <citation type="submission" date="2018-05" db="EMBL/GenBank/DDBJ databases">
        <authorList>
            <person name="Pedro S.L.S."/>
            <person name="Freitas R.C."/>
            <person name="Barreto A.S."/>
            <person name="Lima A.O.S."/>
        </authorList>
    </citation>
    <scope>NUCLEOTIDE SEQUENCE</scope>
    <source>
        <strain evidence="8">BP203</strain>
        <tissue evidence="8">Muscle</tissue>
    </source>
</reference>
<dbReference type="InterPro" id="IPR028889">
    <property type="entry name" value="USP"/>
</dbReference>
<gene>
    <name evidence="8" type="ORF">BU61_3488</name>
</gene>
<evidence type="ECO:0000256" key="6">
    <source>
        <dbReference type="ARBA" id="ARBA00022807"/>
    </source>
</evidence>
<name>A0ABX0S436_PONBL</name>
<dbReference type="Proteomes" id="UP001165941">
    <property type="component" value="Unassembled WGS sequence"/>
</dbReference>
<dbReference type="EC" id="3.4.19.12" evidence="2"/>
<dbReference type="SUPFAM" id="SSF54001">
    <property type="entry name" value="Cysteine proteinases"/>
    <property type="match status" value="1"/>
</dbReference>
<dbReference type="Gene3D" id="3.90.70.10">
    <property type="entry name" value="Cysteine proteinases"/>
    <property type="match status" value="1"/>
</dbReference>
<evidence type="ECO:0000256" key="3">
    <source>
        <dbReference type="ARBA" id="ARBA00022670"/>
    </source>
</evidence>
<evidence type="ECO:0000259" key="7">
    <source>
        <dbReference type="PROSITE" id="PS50235"/>
    </source>
</evidence>
<comment type="caution">
    <text evidence="8">The sequence shown here is derived from an EMBL/GenBank/DDBJ whole genome shotgun (WGS) entry which is preliminary data.</text>
</comment>
<dbReference type="EMBL" id="PGGH01136880">
    <property type="protein sequence ID" value="NIG59882.1"/>
    <property type="molecule type" value="Genomic_DNA"/>
</dbReference>
<evidence type="ECO:0000256" key="2">
    <source>
        <dbReference type="ARBA" id="ARBA00012759"/>
    </source>
</evidence>
<keyword evidence="5" id="KW-0378">Hydrolase</keyword>
<keyword evidence="3" id="KW-0645">Protease</keyword>
<protein>
    <recommendedName>
        <fullName evidence="2">ubiquitinyl hydrolase 1</fullName>
        <ecNumber evidence="2">3.4.19.12</ecNumber>
    </recommendedName>
</protein>
<dbReference type="PROSITE" id="PS50235">
    <property type="entry name" value="USP_3"/>
    <property type="match status" value="1"/>
</dbReference>
<dbReference type="InterPro" id="IPR001394">
    <property type="entry name" value="Peptidase_C19_UCH"/>
</dbReference>
<feature type="domain" description="USP" evidence="7">
    <location>
        <begin position="1"/>
        <end position="115"/>
    </location>
</feature>
<dbReference type="InterPro" id="IPR044635">
    <property type="entry name" value="UBP14-like"/>
</dbReference>
<dbReference type="PROSITE" id="PS00973">
    <property type="entry name" value="USP_2"/>
    <property type="match status" value="1"/>
</dbReference>